<evidence type="ECO:0000256" key="1">
    <source>
        <dbReference type="SAM" id="Phobius"/>
    </source>
</evidence>
<dbReference type="EMBL" id="BAAAEJ010000008">
    <property type="protein sequence ID" value="GAA0396093.1"/>
    <property type="molecule type" value="Genomic_DNA"/>
</dbReference>
<comment type="caution">
    <text evidence="2">The sequence shown here is derived from an EMBL/GenBank/DDBJ whole genome shotgun (WGS) entry which is preliminary data.</text>
</comment>
<accession>A0ABP3IB39</accession>
<keyword evidence="1" id="KW-1133">Transmembrane helix</keyword>
<protein>
    <submittedName>
        <fullName evidence="2">Uncharacterized protein</fullName>
    </submittedName>
</protein>
<gene>
    <name evidence="2" type="ORF">GCM10009093_23360</name>
</gene>
<keyword evidence="1" id="KW-0472">Membrane</keyword>
<reference evidence="3" key="1">
    <citation type="journal article" date="2019" name="Int. J. Syst. Evol. Microbiol.">
        <title>The Global Catalogue of Microorganisms (GCM) 10K type strain sequencing project: providing services to taxonomists for standard genome sequencing and annotation.</title>
        <authorList>
            <consortium name="The Broad Institute Genomics Platform"/>
            <consortium name="The Broad Institute Genome Sequencing Center for Infectious Disease"/>
            <person name="Wu L."/>
            <person name="Ma J."/>
        </authorList>
    </citation>
    <scope>NUCLEOTIDE SEQUENCE [LARGE SCALE GENOMIC DNA]</scope>
    <source>
        <strain evidence="3">JCM 13476</strain>
    </source>
</reference>
<proteinExistence type="predicted"/>
<evidence type="ECO:0000313" key="3">
    <source>
        <dbReference type="Proteomes" id="UP001500791"/>
    </source>
</evidence>
<keyword evidence="3" id="KW-1185">Reference proteome</keyword>
<sequence>MTPVTTHDIDSALAAHIATGSTDILDGLETQVWQRIEARIERARTVRMQGAALAVALVVGIVNGGIAVRHFQPSDNEMQAFSLSSSLMPLNQTEQG</sequence>
<evidence type="ECO:0000313" key="2">
    <source>
        <dbReference type="EMBL" id="GAA0396093.1"/>
    </source>
</evidence>
<organism evidence="2 3">
    <name type="scientific">Brevundimonas terrae</name>
    <dbReference type="NCBI Taxonomy" id="363631"/>
    <lineage>
        <taxon>Bacteria</taxon>
        <taxon>Pseudomonadati</taxon>
        <taxon>Pseudomonadota</taxon>
        <taxon>Alphaproteobacteria</taxon>
        <taxon>Caulobacterales</taxon>
        <taxon>Caulobacteraceae</taxon>
        <taxon>Brevundimonas</taxon>
    </lineage>
</organism>
<dbReference type="RefSeq" id="WP_167177972.1">
    <property type="nucleotide sequence ID" value="NZ_BAAAEJ010000008.1"/>
</dbReference>
<keyword evidence="1" id="KW-0812">Transmembrane</keyword>
<dbReference type="Proteomes" id="UP001500791">
    <property type="component" value="Unassembled WGS sequence"/>
</dbReference>
<name>A0ABP3IB39_9CAUL</name>
<feature type="transmembrane region" description="Helical" evidence="1">
    <location>
        <begin position="50"/>
        <end position="68"/>
    </location>
</feature>